<dbReference type="AlphaFoldDB" id="A0A6A5UJW3"/>
<gene>
    <name evidence="3" type="ORF">BU23DRAFT_574856</name>
</gene>
<evidence type="ECO:0000259" key="2">
    <source>
        <dbReference type="Pfam" id="PF16787"/>
    </source>
</evidence>
<sequence length="149" mass="17183">MAVGIEYERVFETDEGEAGWSVSSRREGDLPGKYTDKGRDTPLDGYSEEEFERVCSELWAQGARSSAEYHLQTLFDILLGHYMLTRASKQNQHGRLETVGALLHRKPLVCMFSGLAFYLFYRWDLGEETFPDYRSDCKSNWTSRIGLSY</sequence>
<protein>
    <recommendedName>
        <fullName evidence="2">Ndc10 domain-containing protein</fullName>
    </recommendedName>
</protein>
<keyword evidence="4" id="KW-1185">Reference proteome</keyword>
<feature type="domain" description="Ndc10" evidence="2">
    <location>
        <begin position="80"/>
        <end position="136"/>
    </location>
</feature>
<dbReference type="InterPro" id="IPR038279">
    <property type="entry name" value="Ndc10_dom2_sf"/>
</dbReference>
<dbReference type="Proteomes" id="UP000800036">
    <property type="component" value="Unassembled WGS sequence"/>
</dbReference>
<feature type="compositionally biased region" description="Basic and acidic residues" evidence="1">
    <location>
        <begin position="24"/>
        <end position="42"/>
    </location>
</feature>
<evidence type="ECO:0000256" key="1">
    <source>
        <dbReference type="SAM" id="MobiDB-lite"/>
    </source>
</evidence>
<evidence type="ECO:0000313" key="4">
    <source>
        <dbReference type="Proteomes" id="UP000800036"/>
    </source>
</evidence>
<dbReference type="Pfam" id="PF16787">
    <property type="entry name" value="NDC10_II"/>
    <property type="match status" value="1"/>
</dbReference>
<dbReference type="Gene3D" id="1.10.443.20">
    <property type="entry name" value="Centromere DNA-binding protein complex CBF3 subunit, domain 2"/>
    <property type="match status" value="1"/>
</dbReference>
<dbReference type="GO" id="GO:0003677">
    <property type="term" value="F:DNA binding"/>
    <property type="evidence" value="ECO:0007669"/>
    <property type="project" value="InterPro"/>
</dbReference>
<feature type="region of interest" description="Disordered" evidence="1">
    <location>
        <begin position="20"/>
        <end position="42"/>
    </location>
</feature>
<evidence type="ECO:0000313" key="3">
    <source>
        <dbReference type="EMBL" id="KAF1965503.1"/>
    </source>
</evidence>
<name>A0A6A5UJW3_9PLEO</name>
<accession>A0A6A5UJW3</accession>
<proteinExistence type="predicted"/>
<reference evidence="3" key="1">
    <citation type="journal article" date="2020" name="Stud. Mycol.">
        <title>101 Dothideomycetes genomes: a test case for predicting lifestyles and emergence of pathogens.</title>
        <authorList>
            <person name="Haridas S."/>
            <person name="Albert R."/>
            <person name="Binder M."/>
            <person name="Bloem J."/>
            <person name="Labutti K."/>
            <person name="Salamov A."/>
            <person name="Andreopoulos B."/>
            <person name="Baker S."/>
            <person name="Barry K."/>
            <person name="Bills G."/>
            <person name="Bluhm B."/>
            <person name="Cannon C."/>
            <person name="Castanera R."/>
            <person name="Culley D."/>
            <person name="Daum C."/>
            <person name="Ezra D."/>
            <person name="Gonzalez J."/>
            <person name="Henrissat B."/>
            <person name="Kuo A."/>
            <person name="Liang C."/>
            <person name="Lipzen A."/>
            <person name="Lutzoni F."/>
            <person name="Magnuson J."/>
            <person name="Mondo S."/>
            <person name="Nolan M."/>
            <person name="Ohm R."/>
            <person name="Pangilinan J."/>
            <person name="Park H.-J."/>
            <person name="Ramirez L."/>
            <person name="Alfaro M."/>
            <person name="Sun H."/>
            <person name="Tritt A."/>
            <person name="Yoshinaga Y."/>
            <person name="Zwiers L.-H."/>
            <person name="Turgeon B."/>
            <person name="Goodwin S."/>
            <person name="Spatafora J."/>
            <person name="Crous P."/>
            <person name="Grigoriev I."/>
        </authorList>
    </citation>
    <scope>NUCLEOTIDE SEQUENCE</scope>
    <source>
        <strain evidence="3">CBS 107.79</strain>
    </source>
</reference>
<dbReference type="EMBL" id="ML976761">
    <property type="protein sequence ID" value="KAF1965503.1"/>
    <property type="molecule type" value="Genomic_DNA"/>
</dbReference>
<dbReference type="OrthoDB" id="4916058at2759"/>
<dbReference type="InterPro" id="IPR031872">
    <property type="entry name" value="NDC10_II"/>
</dbReference>
<organism evidence="3 4">
    <name type="scientific">Bimuria novae-zelandiae CBS 107.79</name>
    <dbReference type="NCBI Taxonomy" id="1447943"/>
    <lineage>
        <taxon>Eukaryota</taxon>
        <taxon>Fungi</taxon>
        <taxon>Dikarya</taxon>
        <taxon>Ascomycota</taxon>
        <taxon>Pezizomycotina</taxon>
        <taxon>Dothideomycetes</taxon>
        <taxon>Pleosporomycetidae</taxon>
        <taxon>Pleosporales</taxon>
        <taxon>Massarineae</taxon>
        <taxon>Didymosphaeriaceae</taxon>
        <taxon>Bimuria</taxon>
    </lineage>
</organism>